<sequence>MCALTFSSLFTLFALSNFHSRTETLAVVGGSPSARKVSPSLARAERHELQFTAPRRDRGSRNKLPGVGKERRCEIKLRRSFDRVKPSLMEMGGDIIGNIMMLELETFSDEEAAYLTSPGAPHSHITDEVMEALFENVCTAPRRCLWNTPSVRPEWKEEFRFAGEWWLSLRILPATVNRNEYHPPLIPFGLRNVQTENQFIADLAFHMRQRSSILSLLHLDHIPITPDRASVLLFEGILRNDAHNLECLSLSFCEVGAATLLLILCGLNQCRSVQPQLRYLNLSYNWIDASCSNMLAMLLERTSIRRLSLRGNRFGGSDITSFYDFLLQGCSLLEELDLSYTALTRAEVCALISCLPRMRKLEVLLLDGVEVPENKAAALSTAIRKSNLIHVSLKGIIACNGEAYLLLIHKACQRNRAARDLLKDQSSLRYFSEGGSFFEAFARRAFEWQCLDNRALPVSYRPFVTNDPSLLPDNNLGC</sequence>
<evidence type="ECO:0000313" key="2">
    <source>
        <dbReference type="EMBL" id="EKF29852.1"/>
    </source>
</evidence>
<keyword evidence="1" id="KW-0732">Signal</keyword>
<reference evidence="2 3" key="1">
    <citation type="journal article" date="2012" name="BMC Genomics">
        <title>Comparative genomic analysis of human infective Trypanosoma cruzi lineages with the bat-restricted subspecies T. cruzi marinkellei.</title>
        <authorList>
            <person name="Franzen O."/>
            <person name="Talavera-Lopez C."/>
            <person name="Ochaya S."/>
            <person name="Butler C.E."/>
            <person name="Messenger L.A."/>
            <person name="Lewis M.D."/>
            <person name="Llewellyn M.S."/>
            <person name="Marinkelle C.J."/>
            <person name="Tyler K.M."/>
            <person name="Miles M.A."/>
            <person name="Andersson B."/>
        </authorList>
    </citation>
    <scope>NUCLEOTIDE SEQUENCE [LARGE SCALE GENOMIC DNA]</scope>
    <source>
        <strain evidence="2 3">B7</strain>
    </source>
</reference>
<accession>K2NLT5</accession>
<organism evidence="2 3">
    <name type="scientific">Trypanosoma cruzi marinkellei</name>
    <dbReference type="NCBI Taxonomy" id="85056"/>
    <lineage>
        <taxon>Eukaryota</taxon>
        <taxon>Discoba</taxon>
        <taxon>Euglenozoa</taxon>
        <taxon>Kinetoplastea</taxon>
        <taxon>Metakinetoplastina</taxon>
        <taxon>Trypanosomatida</taxon>
        <taxon>Trypanosomatidae</taxon>
        <taxon>Trypanosoma</taxon>
        <taxon>Schizotrypanum</taxon>
    </lineage>
</organism>
<evidence type="ECO:0008006" key="4">
    <source>
        <dbReference type="Google" id="ProtNLM"/>
    </source>
</evidence>
<dbReference type="SUPFAM" id="SSF52047">
    <property type="entry name" value="RNI-like"/>
    <property type="match status" value="1"/>
</dbReference>
<dbReference type="InterPro" id="IPR032675">
    <property type="entry name" value="LRR_dom_sf"/>
</dbReference>
<protein>
    <recommendedName>
        <fullName evidence="4">Leucine-rich repeat protein (LRRP)</fullName>
    </recommendedName>
</protein>
<dbReference type="AlphaFoldDB" id="K2NLT5"/>
<dbReference type="Gene3D" id="3.80.10.10">
    <property type="entry name" value="Ribonuclease Inhibitor"/>
    <property type="match status" value="1"/>
</dbReference>
<evidence type="ECO:0000256" key="1">
    <source>
        <dbReference type="SAM" id="SignalP"/>
    </source>
</evidence>
<dbReference type="Proteomes" id="UP000007350">
    <property type="component" value="Unassembled WGS sequence"/>
</dbReference>
<dbReference type="OrthoDB" id="272586at2759"/>
<gene>
    <name evidence="2" type="ORF">MOQ_006343</name>
</gene>
<dbReference type="EMBL" id="AHKC01012600">
    <property type="protein sequence ID" value="EKF29852.1"/>
    <property type="molecule type" value="Genomic_DNA"/>
</dbReference>
<feature type="signal peptide" evidence="1">
    <location>
        <begin position="1"/>
        <end position="24"/>
    </location>
</feature>
<evidence type="ECO:0000313" key="3">
    <source>
        <dbReference type="Proteomes" id="UP000007350"/>
    </source>
</evidence>
<comment type="caution">
    <text evidence="2">The sequence shown here is derived from an EMBL/GenBank/DDBJ whole genome shotgun (WGS) entry which is preliminary data.</text>
</comment>
<feature type="chain" id="PRO_5003862385" description="Leucine-rich repeat protein (LRRP)" evidence="1">
    <location>
        <begin position="25"/>
        <end position="478"/>
    </location>
</feature>
<proteinExistence type="predicted"/>
<keyword evidence="3" id="KW-1185">Reference proteome</keyword>
<name>K2NLT5_TRYCR</name>